<evidence type="ECO:0000313" key="3">
    <source>
        <dbReference type="Proteomes" id="UP000075635"/>
    </source>
</evidence>
<sequence length="518" mass="55549">MLNNNLLHVYAADRRTPRRRLATLVALTALSLSACVGESNGSSSGGSEGGAGGTDVTAGTGGSISQSSSQSGPSSASSGVGVGVGGGDGEGGGTPSHPFDHCVEGYRPHPTDSSPEMKDGPADFFPPGNNDPNIVDTTVQPEVLKWMYDHSWQDAHVEWHAIRGCSVPGGGGLSRVNICSFTQLVPEDQNCQTPGDGYQFLVFHRHMIQALKQLWPNHSEQFTGFPKFPTSAADVPPQWRSAWKDWDAAALQAGKIGDEIDKPENLARFPDEGTLGFWLQCNVGQMLRGATNMPWVGLHFVLHAKWARPGNTTHGVNNTSANIDNYMFWKLHGWIDNVWEKYRLAKGLLPTDQKLKDDLVAQCREMDTEIKIIQEKLDPGDVPDPNEPLPVESGFFHERVRPILESATNLCTGCHAEVGANAKLTLGGHVSSRKIVDGLVNKPSTGGGQYKLVVPGDPDHSWLYLKASGRAETAGCQQSSTALCITGVMPPSTGGPTVSPAQLEVLRQWILDGAEGPP</sequence>
<organism evidence="2 3">
    <name type="scientific">Sorangium cellulosum</name>
    <name type="common">Polyangium cellulosum</name>
    <dbReference type="NCBI Taxonomy" id="56"/>
    <lineage>
        <taxon>Bacteria</taxon>
        <taxon>Pseudomonadati</taxon>
        <taxon>Myxococcota</taxon>
        <taxon>Polyangia</taxon>
        <taxon>Polyangiales</taxon>
        <taxon>Polyangiaceae</taxon>
        <taxon>Sorangium</taxon>
    </lineage>
</organism>
<protein>
    <recommendedName>
        <fullName evidence="4">Cytochrome c domain-containing protein</fullName>
    </recommendedName>
</protein>
<evidence type="ECO:0000256" key="1">
    <source>
        <dbReference type="SAM" id="MobiDB-lite"/>
    </source>
</evidence>
<feature type="compositionally biased region" description="Gly residues" evidence="1">
    <location>
        <begin position="43"/>
        <end position="53"/>
    </location>
</feature>
<feature type="compositionally biased region" description="Low complexity" evidence="1">
    <location>
        <begin position="54"/>
        <end position="79"/>
    </location>
</feature>
<feature type="compositionally biased region" description="Gly residues" evidence="1">
    <location>
        <begin position="80"/>
        <end position="94"/>
    </location>
</feature>
<accession>A0A150RRU4</accession>
<name>A0A150RRU4_SORCE</name>
<feature type="region of interest" description="Disordered" evidence="1">
    <location>
        <begin position="37"/>
        <end position="116"/>
    </location>
</feature>
<comment type="caution">
    <text evidence="2">The sequence shown here is derived from an EMBL/GenBank/DDBJ whole genome shotgun (WGS) entry which is preliminary data.</text>
</comment>
<proteinExistence type="predicted"/>
<dbReference type="EMBL" id="JEMB01002182">
    <property type="protein sequence ID" value="KYF82925.1"/>
    <property type="molecule type" value="Genomic_DNA"/>
</dbReference>
<evidence type="ECO:0008006" key="4">
    <source>
        <dbReference type="Google" id="ProtNLM"/>
    </source>
</evidence>
<feature type="compositionally biased region" description="Basic and acidic residues" evidence="1">
    <location>
        <begin position="98"/>
        <end position="116"/>
    </location>
</feature>
<evidence type="ECO:0000313" key="2">
    <source>
        <dbReference type="EMBL" id="KYF82925.1"/>
    </source>
</evidence>
<dbReference type="Proteomes" id="UP000075635">
    <property type="component" value="Unassembled WGS sequence"/>
</dbReference>
<gene>
    <name evidence="2" type="ORF">BE17_38650</name>
</gene>
<reference evidence="2 3" key="1">
    <citation type="submission" date="2014-02" db="EMBL/GenBank/DDBJ databases">
        <title>The small core and large imbalanced accessory genome model reveals a collaborative survival strategy of Sorangium cellulosum strains in nature.</title>
        <authorList>
            <person name="Han K."/>
            <person name="Peng R."/>
            <person name="Blom J."/>
            <person name="Li Y.-Z."/>
        </authorList>
    </citation>
    <scope>NUCLEOTIDE SEQUENCE [LARGE SCALE GENOMIC DNA]</scope>
    <source>
        <strain evidence="2 3">So0011-07</strain>
    </source>
</reference>
<dbReference type="AlphaFoldDB" id="A0A150RRU4"/>